<keyword evidence="2" id="KW-0175">Coiled coil</keyword>
<dbReference type="RefSeq" id="WP_101894766.1">
    <property type="nucleotide sequence ID" value="NZ_CP022684.1"/>
</dbReference>
<evidence type="ECO:0000313" key="3">
    <source>
        <dbReference type="EMBL" id="AUM13388.1"/>
    </source>
</evidence>
<dbReference type="PANTHER" id="PTHR31088:SF9">
    <property type="entry name" value="PHAGE SHOCK PROTEIN A"/>
    <property type="match status" value="1"/>
</dbReference>
<comment type="similarity">
    <text evidence="1">Belongs to the PspA/Vipp/IM30 family.</text>
</comment>
<feature type="coiled-coil region" evidence="2">
    <location>
        <begin position="111"/>
        <end position="186"/>
    </location>
</feature>
<organism evidence="3 4">
    <name type="scientific">Ketobacter alkanivorans</name>
    <dbReference type="NCBI Taxonomy" id="1917421"/>
    <lineage>
        <taxon>Bacteria</taxon>
        <taxon>Pseudomonadati</taxon>
        <taxon>Pseudomonadota</taxon>
        <taxon>Gammaproteobacteria</taxon>
        <taxon>Pseudomonadales</taxon>
        <taxon>Ketobacteraceae</taxon>
        <taxon>Ketobacter</taxon>
    </lineage>
</organism>
<name>A0A2K9LM28_9GAMM</name>
<dbReference type="OrthoDB" id="8844617at2"/>
<dbReference type="KEGG" id="kak:Kalk_13585"/>
<gene>
    <name evidence="3" type="ORF">Kalk_13585</name>
</gene>
<evidence type="ECO:0000313" key="4">
    <source>
        <dbReference type="Proteomes" id="UP000235116"/>
    </source>
</evidence>
<dbReference type="InterPro" id="IPR007157">
    <property type="entry name" value="PspA_VIPP1"/>
</dbReference>
<accession>A0A2K9LM28</accession>
<sequence length="230" mass="25253">MSSVLNKIWTALRGGVREMGDAIVDSNGVRIFEQEIVDAKASIGQAKHNLTEVMARKMQAERKVSSFVEEIRNHETYASKALDQNDEALALEVAGKIATLENNKAEQDAIVARLTGQVEQLKAHIKKAEKLIADHERELSIVRTTESVQKATEQVVENVASNNSTLNSARESLERIKARQEMKQDQMEAGELLEKEMSGNDLDSKLESAGIKGESASAADILARIKAGKQ</sequence>
<dbReference type="Proteomes" id="UP000235116">
    <property type="component" value="Chromosome"/>
</dbReference>
<proteinExistence type="inferred from homology"/>
<dbReference type="PANTHER" id="PTHR31088">
    <property type="entry name" value="MEMBRANE-ASSOCIATED PROTEIN VIPP1, CHLOROPLASTIC"/>
    <property type="match status" value="1"/>
</dbReference>
<protein>
    <submittedName>
        <fullName evidence="3">Phage shock protein A</fullName>
    </submittedName>
</protein>
<dbReference type="EMBL" id="CP022684">
    <property type="protein sequence ID" value="AUM13388.1"/>
    <property type="molecule type" value="Genomic_DNA"/>
</dbReference>
<evidence type="ECO:0000256" key="2">
    <source>
        <dbReference type="SAM" id="Coils"/>
    </source>
</evidence>
<reference evidence="4" key="1">
    <citation type="submission" date="2017-08" db="EMBL/GenBank/DDBJ databases">
        <title>Direct submision.</title>
        <authorList>
            <person name="Kim S.-J."/>
            <person name="Rhee S.-K."/>
        </authorList>
    </citation>
    <scope>NUCLEOTIDE SEQUENCE [LARGE SCALE GENOMIC DNA]</scope>
    <source>
        <strain evidence="4">GI5</strain>
    </source>
</reference>
<keyword evidence="4" id="KW-1185">Reference proteome</keyword>
<evidence type="ECO:0000256" key="1">
    <source>
        <dbReference type="ARBA" id="ARBA00043985"/>
    </source>
</evidence>
<dbReference type="Pfam" id="PF04012">
    <property type="entry name" value="PspA_IM30"/>
    <property type="match status" value="1"/>
</dbReference>
<dbReference type="AlphaFoldDB" id="A0A2K9LM28"/>